<evidence type="ECO:0000313" key="3">
    <source>
        <dbReference type="EMBL" id="PYH34986.1"/>
    </source>
</evidence>
<gene>
    <name evidence="3" type="ORF">BO87DRAFT_34094</name>
</gene>
<dbReference type="RefSeq" id="XP_025480464.1">
    <property type="nucleotide sequence ID" value="XM_025620678.1"/>
</dbReference>
<keyword evidence="2" id="KW-0812">Transmembrane</keyword>
<name>A0A318YL59_ASPNB</name>
<dbReference type="GeneID" id="37123134"/>
<protein>
    <submittedName>
        <fullName evidence="3">Uncharacterized protein</fullName>
    </submittedName>
</protein>
<dbReference type="AlphaFoldDB" id="A0A318YL59"/>
<dbReference type="Proteomes" id="UP000247647">
    <property type="component" value="Unassembled WGS sequence"/>
</dbReference>
<feature type="transmembrane region" description="Helical" evidence="2">
    <location>
        <begin position="140"/>
        <end position="162"/>
    </location>
</feature>
<feature type="compositionally biased region" description="Basic and acidic residues" evidence="1">
    <location>
        <begin position="1"/>
        <end position="18"/>
    </location>
</feature>
<dbReference type="EMBL" id="KZ821457">
    <property type="protein sequence ID" value="PYH34986.1"/>
    <property type="molecule type" value="Genomic_DNA"/>
</dbReference>
<sequence length="176" mass="20286">MNEGKKRNKDDGLRDKHQNGHCFRPPLPPYTTTRSFGLLIAAQDPRPLHLRQPISIASPPSFLCIILHPSGALTAVFEPVIPPEEVVDTDHSLSHTCFVAFLTWCLVRLFLGNGYSLLSFYYYQMIFFLFTRILHLPIYFIFLFFFLSLPFLLRLILCMYAGKVKKEGSIILGERY</sequence>
<reference evidence="3" key="1">
    <citation type="submission" date="2016-12" db="EMBL/GenBank/DDBJ databases">
        <title>The genomes of Aspergillus section Nigri reveals drivers in fungal speciation.</title>
        <authorList>
            <consortium name="DOE Joint Genome Institute"/>
            <person name="Vesth T.C."/>
            <person name="Nybo J."/>
            <person name="Theobald S."/>
            <person name="Brandl J."/>
            <person name="Frisvad J.C."/>
            <person name="Nielsen K.F."/>
            <person name="Lyhne E.K."/>
            <person name="Kogle M.E."/>
            <person name="Kuo A."/>
            <person name="Riley R."/>
            <person name="Clum A."/>
            <person name="Nolan M."/>
            <person name="Lipzen A."/>
            <person name="Salamov A."/>
            <person name="Henrissat B."/>
            <person name="Wiebenga A."/>
            <person name="De Vries R.P."/>
            <person name="Grigoriev I.V."/>
            <person name="Mortensen U.H."/>
            <person name="Andersen M.R."/>
            <person name="Baker S.E."/>
        </authorList>
    </citation>
    <scope>NUCLEOTIDE SEQUENCE [LARGE SCALE GENOMIC DNA]</scope>
    <source>
        <strain evidence="3">CBS 115656</strain>
    </source>
</reference>
<organism evidence="3 4">
    <name type="scientific">Aspergillus neoniger (strain CBS 115656)</name>
    <dbReference type="NCBI Taxonomy" id="1448310"/>
    <lineage>
        <taxon>Eukaryota</taxon>
        <taxon>Fungi</taxon>
        <taxon>Dikarya</taxon>
        <taxon>Ascomycota</taxon>
        <taxon>Pezizomycotina</taxon>
        <taxon>Eurotiomycetes</taxon>
        <taxon>Eurotiomycetidae</taxon>
        <taxon>Eurotiales</taxon>
        <taxon>Aspergillaceae</taxon>
        <taxon>Aspergillus</taxon>
        <taxon>Aspergillus subgen. Circumdati</taxon>
    </lineage>
</organism>
<keyword evidence="2" id="KW-1133">Transmembrane helix</keyword>
<evidence type="ECO:0000256" key="1">
    <source>
        <dbReference type="SAM" id="MobiDB-lite"/>
    </source>
</evidence>
<evidence type="ECO:0000256" key="2">
    <source>
        <dbReference type="SAM" id="Phobius"/>
    </source>
</evidence>
<keyword evidence="4" id="KW-1185">Reference proteome</keyword>
<evidence type="ECO:0000313" key="4">
    <source>
        <dbReference type="Proteomes" id="UP000247647"/>
    </source>
</evidence>
<feature type="region of interest" description="Disordered" evidence="1">
    <location>
        <begin position="1"/>
        <end position="29"/>
    </location>
</feature>
<accession>A0A318YL59</accession>
<keyword evidence="2" id="KW-0472">Membrane</keyword>
<proteinExistence type="predicted"/>